<comment type="caution">
    <text evidence="2">The sequence shown here is derived from an EMBL/GenBank/DDBJ whole genome shotgun (WGS) entry which is preliminary data.</text>
</comment>
<name>A0A9W8K411_9AGAR</name>
<feature type="compositionally biased region" description="Basic and acidic residues" evidence="1">
    <location>
        <begin position="77"/>
        <end position="88"/>
    </location>
</feature>
<proteinExistence type="predicted"/>
<dbReference type="OrthoDB" id="3033952at2759"/>
<gene>
    <name evidence="2" type="ORF">NLJ89_g3750</name>
</gene>
<keyword evidence="3" id="KW-1185">Reference proteome</keyword>
<accession>A0A9W8K411</accession>
<organism evidence="2 3">
    <name type="scientific">Agrocybe chaxingu</name>
    <dbReference type="NCBI Taxonomy" id="84603"/>
    <lineage>
        <taxon>Eukaryota</taxon>
        <taxon>Fungi</taxon>
        <taxon>Dikarya</taxon>
        <taxon>Basidiomycota</taxon>
        <taxon>Agaricomycotina</taxon>
        <taxon>Agaricomycetes</taxon>
        <taxon>Agaricomycetidae</taxon>
        <taxon>Agaricales</taxon>
        <taxon>Agaricineae</taxon>
        <taxon>Strophariaceae</taxon>
        <taxon>Agrocybe</taxon>
    </lineage>
</organism>
<evidence type="ECO:0000256" key="1">
    <source>
        <dbReference type="SAM" id="MobiDB-lite"/>
    </source>
</evidence>
<feature type="region of interest" description="Disordered" evidence="1">
    <location>
        <begin position="1"/>
        <end position="128"/>
    </location>
</feature>
<sequence length="297" mass="33306">MPQSCKKRPTNVDLKSTGTKPPLASPIAPLSPPDDLFSLSPLSSPESSPPCSPDLRPVSRPDPIDSDDPQELDLSNEESHSTDILDSKARRKRRNKMKSKENRKKQRTKKKGQAGRSYGGSQVREEAKKKYRDALEPMYLSHQMKLAPHVKTAYTGRNREEHVMKTFTLDELVGENSEYKMKLFAWDGKTPTGLVDQEGRMFGLLAGHPTDSKWDKLATWAANCLEEARLRCRASPQACKGRRGEFTTLRDGVSHGGGQTHPKNLSNTVVNEEVLTWLNSQECFQRLAGFVSYLHCV</sequence>
<dbReference type="EMBL" id="JANKHO010000285">
    <property type="protein sequence ID" value="KAJ3512050.1"/>
    <property type="molecule type" value="Genomic_DNA"/>
</dbReference>
<feature type="compositionally biased region" description="Basic residues" evidence="1">
    <location>
        <begin position="89"/>
        <end position="113"/>
    </location>
</feature>
<dbReference type="AlphaFoldDB" id="A0A9W8K411"/>
<feature type="compositionally biased region" description="Acidic residues" evidence="1">
    <location>
        <begin position="64"/>
        <end position="76"/>
    </location>
</feature>
<feature type="compositionally biased region" description="Low complexity" evidence="1">
    <location>
        <begin position="21"/>
        <end position="46"/>
    </location>
</feature>
<evidence type="ECO:0000313" key="3">
    <source>
        <dbReference type="Proteomes" id="UP001148786"/>
    </source>
</evidence>
<dbReference type="Proteomes" id="UP001148786">
    <property type="component" value="Unassembled WGS sequence"/>
</dbReference>
<protein>
    <submittedName>
        <fullName evidence="2">Uncharacterized protein</fullName>
    </submittedName>
</protein>
<evidence type="ECO:0000313" key="2">
    <source>
        <dbReference type="EMBL" id="KAJ3512050.1"/>
    </source>
</evidence>
<reference evidence="2" key="1">
    <citation type="submission" date="2022-07" db="EMBL/GenBank/DDBJ databases">
        <title>Genome Sequence of Agrocybe chaxingu.</title>
        <authorList>
            <person name="Buettner E."/>
        </authorList>
    </citation>
    <scope>NUCLEOTIDE SEQUENCE</scope>
    <source>
        <strain evidence="2">MP-N11</strain>
    </source>
</reference>